<dbReference type="GO" id="GO:0101006">
    <property type="term" value="F:protein histidine phosphatase activity"/>
    <property type="evidence" value="ECO:0007669"/>
    <property type="project" value="InterPro"/>
</dbReference>
<dbReference type="InterPro" id="IPR051021">
    <property type="entry name" value="Mito_Ser/Thr_phosphatase"/>
</dbReference>
<dbReference type="RefSeq" id="WP_087104900.1">
    <property type="nucleotide sequence ID" value="NZ_FWFG01000099.1"/>
</dbReference>
<proteinExistence type="predicted"/>
<protein>
    <submittedName>
        <fullName evidence="2">Phosphohistidine phosphatase SixA</fullName>
    </submittedName>
</protein>
<dbReference type="Gene3D" id="3.40.50.1240">
    <property type="entry name" value="Phosphoglycerate mutase-like"/>
    <property type="match status" value="1"/>
</dbReference>
<keyword evidence="3" id="KW-1185">Reference proteome</keyword>
<dbReference type="PANTHER" id="PTHR20935">
    <property type="entry name" value="PHOSPHOGLYCERATE MUTASE-RELATED"/>
    <property type="match status" value="1"/>
</dbReference>
<keyword evidence="1" id="KW-0378">Hydrolase</keyword>
<evidence type="ECO:0000313" key="3">
    <source>
        <dbReference type="Proteomes" id="UP000195981"/>
    </source>
</evidence>
<dbReference type="InterPro" id="IPR029033">
    <property type="entry name" value="His_PPase_superfam"/>
</dbReference>
<dbReference type="SMART" id="SM00855">
    <property type="entry name" value="PGAM"/>
    <property type="match status" value="1"/>
</dbReference>
<dbReference type="InterPro" id="IPR004449">
    <property type="entry name" value="SixA"/>
</dbReference>
<dbReference type="CDD" id="cd07067">
    <property type="entry name" value="HP_PGM_like"/>
    <property type="match status" value="1"/>
</dbReference>
<dbReference type="GO" id="GO:0005737">
    <property type="term" value="C:cytoplasm"/>
    <property type="evidence" value="ECO:0007669"/>
    <property type="project" value="InterPro"/>
</dbReference>
<dbReference type="EMBL" id="FWFG01000099">
    <property type="protein sequence ID" value="SLM94569.1"/>
    <property type="molecule type" value="Genomic_DNA"/>
</dbReference>
<dbReference type="NCBIfam" id="TIGR00249">
    <property type="entry name" value="sixA"/>
    <property type="match status" value="1"/>
</dbReference>
<sequence length="174" mass="18860">MSSSDPDSRMLLLLRHGKAEGMGEQDIDRDLTERGRQQARLIGDYLRAQGVRPSRVLVSPAARTRQTFEALASAMPELDARVDIVDGLYEGGAHETVQALRELPDEDRVVLVVGHEPAMSMLGHLLADEDSDSGALAQARIGISTGSMCVLTGPLGSWDELDEDSLTLHTIVRS</sequence>
<dbReference type="Proteomes" id="UP000195981">
    <property type="component" value="Unassembled WGS sequence"/>
</dbReference>
<dbReference type="InterPro" id="IPR013078">
    <property type="entry name" value="His_Pase_superF_clade-1"/>
</dbReference>
<evidence type="ECO:0000313" key="2">
    <source>
        <dbReference type="EMBL" id="SLM94569.1"/>
    </source>
</evidence>
<dbReference type="PANTHER" id="PTHR20935:SF1">
    <property type="entry name" value="SLL1549 PROTEIN"/>
    <property type="match status" value="1"/>
</dbReference>
<dbReference type="AlphaFoldDB" id="A0A1X6X640"/>
<gene>
    <name evidence="2" type="ORF">FM110_11560</name>
</gene>
<dbReference type="OrthoDB" id="9810154at2"/>
<organism evidence="2 3">
    <name type="scientific">Brachybacterium nesterenkovii</name>
    <dbReference type="NCBI Taxonomy" id="47847"/>
    <lineage>
        <taxon>Bacteria</taxon>
        <taxon>Bacillati</taxon>
        <taxon>Actinomycetota</taxon>
        <taxon>Actinomycetes</taxon>
        <taxon>Micrococcales</taxon>
        <taxon>Dermabacteraceae</taxon>
        <taxon>Brachybacterium</taxon>
    </lineage>
</organism>
<evidence type="ECO:0000256" key="1">
    <source>
        <dbReference type="ARBA" id="ARBA00022801"/>
    </source>
</evidence>
<accession>A0A1X6X640</accession>
<name>A0A1X6X640_9MICO</name>
<dbReference type="SUPFAM" id="SSF53254">
    <property type="entry name" value="Phosphoglycerate mutase-like"/>
    <property type="match status" value="1"/>
</dbReference>
<dbReference type="Pfam" id="PF00300">
    <property type="entry name" value="His_Phos_1"/>
    <property type="match status" value="1"/>
</dbReference>
<reference evidence="2 3" key="1">
    <citation type="submission" date="2017-02" db="EMBL/GenBank/DDBJ databases">
        <authorList>
            <person name="Peterson S.W."/>
        </authorList>
    </citation>
    <scope>NUCLEOTIDE SEQUENCE [LARGE SCALE GENOMIC DNA]</scope>
    <source>
        <strain evidence="2 3">CIP104813</strain>
    </source>
</reference>